<sequence length="431" mass="50267">LQVDQSDYSQIPEPSVPIQNMFVPSINQMKQKPDIKQNDFVIDEDLDFLSNIAFPLTHNSNQTDLFQQLQSKSLHTTGFKQQLLLVLCWKLGDQKSLSYLFDQQRKSDIAKLFCQGSLNEIISLAAKNHMLDLLLLMNKMQKQLEIDPKEAEIYEMVIKKYGLNDFMCLFVKSEFNVKSIQFLLNLEDQQLKQHLFFKTCFMLLEQQQIQQFQLLLVMFDYQLEPINYHLFLQNYLQSTSQLKYTEEQFLFIRFGQQITKNELLLAEVLEFVQNLKPRKSFIPILQLQSIKINIPLLILKSNLILQNSMQPQISVLQRLKILVQKLPKLRQMNQIQQTLKSKPKDPFQQFQINYLLSLQSKIGDLQVAQMLNPWDMNSLQLLAELGKKLVQVTSAEGELESEQQILQQEEEAKKEDGIIGKFAAGIGKLFK</sequence>
<organism evidence="1">
    <name type="scientific">Trepomonas sp. PC1</name>
    <dbReference type="NCBI Taxonomy" id="1076344"/>
    <lineage>
        <taxon>Eukaryota</taxon>
        <taxon>Metamonada</taxon>
        <taxon>Diplomonadida</taxon>
        <taxon>Hexamitidae</taxon>
        <taxon>Hexamitinae</taxon>
        <taxon>Trepomonas</taxon>
    </lineage>
</organism>
<protein>
    <submittedName>
        <fullName evidence="1">Uncharacterized protein</fullName>
    </submittedName>
</protein>
<feature type="non-terminal residue" evidence="1">
    <location>
        <position position="431"/>
    </location>
</feature>
<name>A0A146K1E0_9EUKA</name>
<evidence type="ECO:0000313" key="1">
    <source>
        <dbReference type="EMBL" id="JAP89481.1"/>
    </source>
</evidence>
<feature type="non-terminal residue" evidence="1">
    <location>
        <position position="1"/>
    </location>
</feature>
<gene>
    <name evidence="1" type="ORF">TPC1_31024</name>
</gene>
<proteinExistence type="predicted"/>
<accession>A0A146K1E0</accession>
<reference evidence="1" key="1">
    <citation type="submission" date="2015-07" db="EMBL/GenBank/DDBJ databases">
        <title>Adaptation to a free-living lifestyle via gene acquisitions in the diplomonad Trepomonas sp. PC1.</title>
        <authorList>
            <person name="Xu F."/>
            <person name="Jerlstrom-Hultqvist J."/>
            <person name="Kolisko M."/>
            <person name="Simpson A.G.B."/>
            <person name="Roger A.J."/>
            <person name="Svard S.G."/>
            <person name="Andersson J.O."/>
        </authorList>
    </citation>
    <scope>NUCLEOTIDE SEQUENCE</scope>
    <source>
        <strain evidence="1">PC1</strain>
    </source>
</reference>
<dbReference type="AlphaFoldDB" id="A0A146K1E0"/>
<dbReference type="EMBL" id="GDID01007125">
    <property type="protein sequence ID" value="JAP89481.1"/>
    <property type="molecule type" value="Transcribed_RNA"/>
</dbReference>